<keyword evidence="8 13" id="KW-0511">Multifunctional enzyme</keyword>
<dbReference type="SUPFAM" id="SSF56266">
    <property type="entry name" value="DmpA/ArgJ-like"/>
    <property type="match status" value="1"/>
</dbReference>
<dbReference type="InterPro" id="IPR042195">
    <property type="entry name" value="ArgJ_beta_C"/>
</dbReference>
<dbReference type="EC" id="2.3.1.35" evidence="13"/>
<feature type="binding site" evidence="13">
    <location>
        <position position="408"/>
    </location>
    <ligand>
        <name>substrate</name>
    </ligand>
</feature>
<dbReference type="Proteomes" id="UP000448867">
    <property type="component" value="Unassembled WGS sequence"/>
</dbReference>
<dbReference type="GO" id="GO:0004042">
    <property type="term" value="F:L-glutamate N-acetyltransferase activity"/>
    <property type="evidence" value="ECO:0007669"/>
    <property type="project" value="UniProtKB-UniRule"/>
</dbReference>
<gene>
    <name evidence="13 14" type="primary">argJ</name>
    <name evidence="14" type="ORF">GJU40_09965</name>
</gene>
<comment type="subcellular location">
    <subcellularLocation>
        <location evidence="1 13">Cytoplasm</location>
    </subcellularLocation>
</comment>
<comment type="similarity">
    <text evidence="2 13">Belongs to the ArgJ family.</text>
</comment>
<evidence type="ECO:0000256" key="11">
    <source>
        <dbReference type="ARBA" id="ARBA00049439"/>
    </source>
</evidence>
<dbReference type="InterPro" id="IPR016117">
    <property type="entry name" value="ArgJ-like_dom_sf"/>
</dbReference>
<dbReference type="FunFam" id="3.60.70.12:FF:000001">
    <property type="entry name" value="Arginine biosynthesis bifunctional protein ArgJ, chloroplastic"/>
    <property type="match status" value="1"/>
</dbReference>
<dbReference type="PANTHER" id="PTHR23100">
    <property type="entry name" value="ARGININE BIOSYNTHESIS BIFUNCTIONAL PROTEIN ARGJ"/>
    <property type="match status" value="1"/>
</dbReference>
<evidence type="ECO:0000256" key="5">
    <source>
        <dbReference type="ARBA" id="ARBA00022605"/>
    </source>
</evidence>
<feature type="chain" id="PRO_5031651894" description="Arginine biosynthesis bifunctional protein ArgJ beta chain" evidence="13">
    <location>
        <begin position="195"/>
        <end position="408"/>
    </location>
</feature>
<evidence type="ECO:0000256" key="6">
    <source>
        <dbReference type="ARBA" id="ARBA00022679"/>
    </source>
</evidence>
<evidence type="ECO:0000256" key="13">
    <source>
        <dbReference type="HAMAP-Rule" id="MF_01106"/>
    </source>
</evidence>
<evidence type="ECO:0000256" key="8">
    <source>
        <dbReference type="ARBA" id="ARBA00023268"/>
    </source>
</evidence>
<protein>
    <recommendedName>
        <fullName evidence="13">Arginine biosynthesis bifunctional protein ArgJ</fullName>
    </recommendedName>
    <domain>
        <recommendedName>
            <fullName evidence="13">Glutamate N-acetyltransferase</fullName>
            <ecNumber evidence="13">2.3.1.35</ecNumber>
        </recommendedName>
        <alternativeName>
            <fullName evidence="13">Ornithine acetyltransferase</fullName>
            <shortName evidence="13">OATase</shortName>
        </alternativeName>
        <alternativeName>
            <fullName evidence="13">Ornithine transacetylase</fullName>
        </alternativeName>
    </domain>
    <domain>
        <recommendedName>
            <fullName evidence="13">Amino-acid acetyltransferase</fullName>
            <ecNumber evidence="13">2.3.1.1</ecNumber>
        </recommendedName>
        <alternativeName>
            <fullName evidence="13">N-acetylglutamate synthase</fullName>
            <shortName evidence="13">AGSase</shortName>
        </alternativeName>
    </domain>
    <component>
        <recommendedName>
            <fullName evidence="13">Arginine biosynthesis bifunctional protein ArgJ alpha chain</fullName>
        </recommendedName>
    </component>
    <component>
        <recommendedName>
            <fullName evidence="13">Arginine biosynthesis bifunctional protein ArgJ beta chain</fullName>
        </recommendedName>
    </component>
</protein>
<dbReference type="Gene3D" id="3.60.70.12">
    <property type="entry name" value="L-amino peptidase D-ALA esterase/amidase"/>
    <property type="match status" value="1"/>
</dbReference>
<dbReference type="FunFam" id="3.10.20.340:FF:000001">
    <property type="entry name" value="Arginine biosynthesis bifunctional protein ArgJ, chloroplastic"/>
    <property type="match status" value="1"/>
</dbReference>
<name>A0A7X2LXE3_9BACI</name>
<comment type="catalytic activity">
    <reaction evidence="10 13">
        <text>L-glutamate + acetyl-CoA = N-acetyl-L-glutamate + CoA + H(+)</text>
        <dbReference type="Rhea" id="RHEA:24292"/>
        <dbReference type="ChEBI" id="CHEBI:15378"/>
        <dbReference type="ChEBI" id="CHEBI:29985"/>
        <dbReference type="ChEBI" id="CHEBI:44337"/>
        <dbReference type="ChEBI" id="CHEBI:57287"/>
        <dbReference type="ChEBI" id="CHEBI:57288"/>
        <dbReference type="EC" id="2.3.1.1"/>
    </reaction>
</comment>
<dbReference type="GO" id="GO:0006592">
    <property type="term" value="P:ornithine biosynthetic process"/>
    <property type="evidence" value="ECO:0007669"/>
    <property type="project" value="TreeGrafter"/>
</dbReference>
<dbReference type="NCBIfam" id="TIGR00120">
    <property type="entry name" value="ArgJ"/>
    <property type="match status" value="1"/>
</dbReference>
<evidence type="ECO:0000313" key="15">
    <source>
        <dbReference type="Proteomes" id="UP000448867"/>
    </source>
</evidence>
<evidence type="ECO:0000313" key="14">
    <source>
        <dbReference type="EMBL" id="MRX72470.1"/>
    </source>
</evidence>
<comment type="subunit">
    <text evidence="3 13">Heterotetramer of two alpha and two beta chains.</text>
</comment>
<comment type="pathway">
    <text evidence="13">Amino-acid biosynthesis; L-arginine biosynthesis; N(2)-acetyl-L-ornithine from L-glutamate: step 1/4.</text>
</comment>
<dbReference type="HAMAP" id="MF_01106">
    <property type="entry name" value="ArgJ"/>
    <property type="match status" value="1"/>
</dbReference>
<feature type="binding site" evidence="13">
    <location>
        <position position="195"/>
    </location>
    <ligand>
        <name>substrate</name>
    </ligand>
</feature>
<evidence type="ECO:0000256" key="2">
    <source>
        <dbReference type="ARBA" id="ARBA00006774"/>
    </source>
</evidence>
<dbReference type="EMBL" id="WKKI01000016">
    <property type="protein sequence ID" value="MRX72470.1"/>
    <property type="molecule type" value="Genomic_DNA"/>
</dbReference>
<keyword evidence="7 13" id="KW-0068">Autocatalytic cleavage</keyword>
<feature type="active site" description="Nucleophile" evidence="13">
    <location>
        <position position="195"/>
    </location>
</feature>
<comment type="function">
    <text evidence="12 13">Catalyzes two activities which are involved in the cyclic version of arginine biosynthesis: the synthesis of N-acetylglutamate from glutamate and acetyl-CoA as the acetyl donor, and of ornithine by transacetylation between N(2)-acetylornithine and glutamate.</text>
</comment>
<keyword evidence="9 13" id="KW-0012">Acyltransferase</keyword>
<keyword evidence="15" id="KW-1185">Reference proteome</keyword>
<comment type="pathway">
    <text evidence="13">Amino-acid biosynthesis; L-arginine biosynthesis; L-ornithine and N-acetyl-L-glutamate from L-glutamate and N(2)-acetyl-L-ornithine (cyclic): step 1/1.</text>
</comment>
<evidence type="ECO:0000256" key="10">
    <source>
        <dbReference type="ARBA" id="ARBA00048372"/>
    </source>
</evidence>
<feature type="site" description="Cleavage; by autolysis" evidence="13">
    <location>
        <begin position="194"/>
        <end position="195"/>
    </location>
</feature>
<evidence type="ECO:0000256" key="3">
    <source>
        <dbReference type="ARBA" id="ARBA00011475"/>
    </source>
</evidence>
<feature type="site" description="Involved in the stabilization of negative charge on the oxyanion by the formation of the oxyanion hole" evidence="13">
    <location>
        <position position="123"/>
    </location>
</feature>
<dbReference type="EC" id="2.3.1.1" evidence="13"/>
<dbReference type="Gene3D" id="3.10.20.340">
    <property type="entry name" value="ArgJ beta chain, C-terminal domain"/>
    <property type="match status" value="1"/>
</dbReference>
<dbReference type="InterPro" id="IPR002813">
    <property type="entry name" value="Arg_biosynth_ArgJ"/>
</dbReference>
<dbReference type="UniPathway" id="UPA00068">
    <property type="reaction ID" value="UER00106"/>
</dbReference>
<evidence type="ECO:0000256" key="12">
    <source>
        <dbReference type="ARBA" id="ARBA00054976"/>
    </source>
</evidence>
<keyword evidence="4 13" id="KW-0055">Arginine biosynthesis</keyword>
<accession>A0A7X2LXE3</accession>
<dbReference type="GO" id="GO:0005737">
    <property type="term" value="C:cytoplasm"/>
    <property type="evidence" value="ECO:0007669"/>
    <property type="project" value="UniProtKB-SubCell"/>
</dbReference>
<keyword evidence="6 13" id="KW-0808">Transferase</keyword>
<feature type="site" description="Involved in the stabilization of negative charge on the oxyanion by the formation of the oxyanion hole" evidence="13">
    <location>
        <position position="122"/>
    </location>
</feature>
<feature type="binding site" evidence="13">
    <location>
        <position position="281"/>
    </location>
    <ligand>
        <name>substrate</name>
    </ligand>
</feature>
<dbReference type="AlphaFoldDB" id="A0A7X2LXE3"/>
<sequence length="408" mass="42913">MQAIEGSKISILTDGDITSPSGFSAGGVHCGLKRKRLDLGYIKSDIPAAAAAVYTTNLFQAAPLLVTQESIAADGKLSAIIVNSGNANACTGEQGMKDAYEMRRLFAESEGLSETLVAVASTGVIGEELAIDKIRTGIPSLMNPEHGTAERFEKAILTTDTGTKKAAVTVEINGKAITIGGAAKGSGMIHPNMATMLAFITTDAAVEPEDLQLALKDATNSTFNMITVDGDTSTNDMVLLMANGSAGNTALSREHKDWAHFVQGLGLICESLAKQIARDGEGATKLVSVNVKGAETVEGARALAKTVISSNLVKTAVYGSDPNWGRIVCAVGYSSVKVEPNSLKVYIGPHLVFEKGLPASFSEEEAKDYLSQELIEITVDCCQGSAEATAWGCDLTYDYVRINASYRT</sequence>
<dbReference type="OrthoDB" id="9804242at2"/>
<dbReference type="FunFam" id="3.30.2330.10:FF:000001">
    <property type="entry name" value="Arginine biosynthesis bifunctional protein ArgJ, mitochondrial"/>
    <property type="match status" value="1"/>
</dbReference>
<feature type="chain" id="PRO_5031651895" description="Arginine biosynthesis bifunctional protein ArgJ alpha chain" evidence="13">
    <location>
        <begin position="1"/>
        <end position="194"/>
    </location>
</feature>
<dbReference type="NCBIfam" id="NF003802">
    <property type="entry name" value="PRK05388.1"/>
    <property type="match status" value="1"/>
</dbReference>
<reference evidence="14 15" key="1">
    <citation type="submission" date="2019-11" db="EMBL/GenBank/DDBJ databases">
        <title>Bacillus lacus genome.</title>
        <authorList>
            <person name="Allen C.J."/>
            <person name="Newman J.D."/>
        </authorList>
    </citation>
    <scope>NUCLEOTIDE SEQUENCE [LARGE SCALE GENOMIC DNA]</scope>
    <source>
        <strain evidence="14 15">KCTC 33946</strain>
    </source>
</reference>
<feature type="binding site" evidence="13">
    <location>
        <position position="403"/>
    </location>
    <ligand>
        <name>substrate</name>
    </ligand>
</feature>
<feature type="binding site" evidence="13">
    <location>
        <position position="184"/>
    </location>
    <ligand>
        <name>substrate</name>
    </ligand>
</feature>
<dbReference type="RefSeq" id="WP_154307636.1">
    <property type="nucleotide sequence ID" value="NZ_WKKI01000016.1"/>
</dbReference>
<dbReference type="PANTHER" id="PTHR23100:SF0">
    <property type="entry name" value="ARGININE BIOSYNTHESIS BIFUNCTIONAL PROTEIN ARGJ, MITOCHONDRIAL"/>
    <property type="match status" value="1"/>
</dbReference>
<dbReference type="CDD" id="cd02152">
    <property type="entry name" value="OAT"/>
    <property type="match status" value="1"/>
</dbReference>
<keyword evidence="13" id="KW-0963">Cytoplasm</keyword>
<evidence type="ECO:0000256" key="1">
    <source>
        <dbReference type="ARBA" id="ARBA00004496"/>
    </source>
</evidence>
<proteinExistence type="inferred from homology"/>
<comment type="caution">
    <text evidence="14">The sequence shown here is derived from an EMBL/GenBank/DDBJ whole genome shotgun (WGS) entry which is preliminary data.</text>
</comment>
<dbReference type="GO" id="GO:0004358">
    <property type="term" value="F:L-glutamate N-acetyltransferase activity, acting on acetyl-L-ornithine as donor"/>
    <property type="evidence" value="ECO:0007669"/>
    <property type="project" value="UniProtKB-UniRule"/>
</dbReference>
<dbReference type="GO" id="GO:0006526">
    <property type="term" value="P:L-arginine biosynthetic process"/>
    <property type="evidence" value="ECO:0007669"/>
    <property type="project" value="UniProtKB-UniRule"/>
</dbReference>
<dbReference type="Pfam" id="PF01960">
    <property type="entry name" value="ArgJ"/>
    <property type="match status" value="1"/>
</dbReference>
<evidence type="ECO:0000256" key="4">
    <source>
        <dbReference type="ARBA" id="ARBA00022571"/>
    </source>
</evidence>
<organism evidence="14 15">
    <name type="scientific">Metabacillus lacus</name>
    <dbReference type="NCBI Taxonomy" id="1983721"/>
    <lineage>
        <taxon>Bacteria</taxon>
        <taxon>Bacillati</taxon>
        <taxon>Bacillota</taxon>
        <taxon>Bacilli</taxon>
        <taxon>Bacillales</taxon>
        <taxon>Bacillaceae</taxon>
        <taxon>Metabacillus</taxon>
    </lineage>
</organism>
<comment type="catalytic activity">
    <reaction evidence="11 13">
        <text>N(2)-acetyl-L-ornithine + L-glutamate = N-acetyl-L-glutamate + L-ornithine</text>
        <dbReference type="Rhea" id="RHEA:15349"/>
        <dbReference type="ChEBI" id="CHEBI:29985"/>
        <dbReference type="ChEBI" id="CHEBI:44337"/>
        <dbReference type="ChEBI" id="CHEBI:46911"/>
        <dbReference type="ChEBI" id="CHEBI:57805"/>
        <dbReference type="EC" id="2.3.1.35"/>
    </reaction>
</comment>
<evidence type="ECO:0000256" key="9">
    <source>
        <dbReference type="ARBA" id="ARBA00023315"/>
    </source>
</evidence>
<evidence type="ECO:0000256" key="7">
    <source>
        <dbReference type="ARBA" id="ARBA00022813"/>
    </source>
</evidence>
<dbReference type="Gene3D" id="3.30.2330.10">
    <property type="entry name" value="arginine biosynthesis bifunctional protein suprefamily"/>
    <property type="match status" value="1"/>
</dbReference>
<keyword evidence="5 13" id="KW-0028">Amino-acid biosynthesis</keyword>
<feature type="binding site" evidence="13">
    <location>
        <position position="158"/>
    </location>
    <ligand>
        <name>substrate</name>
    </ligand>
</feature>